<evidence type="ECO:0000256" key="2">
    <source>
        <dbReference type="ARBA" id="ARBA00022737"/>
    </source>
</evidence>
<dbReference type="InterPro" id="IPR045078">
    <property type="entry name" value="TST/MPST-like"/>
</dbReference>
<sequence length="290" mass="32242">MESLPLVVDTEWLSQHLDDPNLRLLDATTYLKGHEIWAGKETYEKEHIPGAVFANLVDELSDPDAQLSCTVPTHERFASKISELGVGDGTYVVIYDQGILLNSTIIASYWASRLWWQLRLEGFDNVAVLDGGLLKWKEEGRPVTSEPGIYPRGNFSGERRPELLASRDDVKGMLGDDNNVLIHSLSPAEFKGETNVFARNGHIPGSKNVFFADIVDQETKELREEEELKEIFEKTGALDSTKKVVTYCGGGIAATWNALALAKLGRKDVAVYDGSMVDWTSDDKLPLDKE</sequence>
<organism evidence="4 5">
    <name type="scientific">Bacillus seohaeanensis</name>
    <dbReference type="NCBI Taxonomy" id="284580"/>
    <lineage>
        <taxon>Bacteria</taxon>
        <taxon>Bacillati</taxon>
        <taxon>Bacillota</taxon>
        <taxon>Bacilli</taxon>
        <taxon>Bacillales</taxon>
        <taxon>Bacillaceae</taxon>
        <taxon>Bacillus</taxon>
    </lineage>
</organism>
<protein>
    <submittedName>
        <fullName evidence="4">Sulfurtransferase</fullName>
        <ecNumber evidence="4">2.8.1.-</ecNumber>
    </submittedName>
</protein>
<dbReference type="InterPro" id="IPR001763">
    <property type="entry name" value="Rhodanese-like_dom"/>
</dbReference>
<evidence type="ECO:0000313" key="5">
    <source>
        <dbReference type="Proteomes" id="UP001597506"/>
    </source>
</evidence>
<feature type="domain" description="Rhodanese" evidence="3">
    <location>
        <begin position="175"/>
        <end position="288"/>
    </location>
</feature>
<feature type="domain" description="Rhodanese" evidence="3">
    <location>
        <begin position="18"/>
        <end position="145"/>
    </location>
</feature>
<dbReference type="EC" id="2.8.1.-" evidence="4"/>
<dbReference type="InterPro" id="IPR036873">
    <property type="entry name" value="Rhodanese-like_dom_sf"/>
</dbReference>
<dbReference type="Proteomes" id="UP001597506">
    <property type="component" value="Unassembled WGS sequence"/>
</dbReference>
<comment type="caution">
    <text evidence="4">The sequence shown here is derived from an EMBL/GenBank/DDBJ whole genome shotgun (WGS) entry which is preliminary data.</text>
</comment>
<proteinExistence type="predicted"/>
<dbReference type="CDD" id="cd01448">
    <property type="entry name" value="TST_Repeat_1"/>
    <property type="match status" value="1"/>
</dbReference>
<dbReference type="RefSeq" id="WP_377934391.1">
    <property type="nucleotide sequence ID" value="NZ_JBHUMF010000017.1"/>
</dbReference>
<dbReference type="Pfam" id="PF00581">
    <property type="entry name" value="Rhodanese"/>
    <property type="match status" value="2"/>
</dbReference>
<dbReference type="Gene3D" id="3.40.250.10">
    <property type="entry name" value="Rhodanese-like domain"/>
    <property type="match status" value="2"/>
</dbReference>
<reference evidence="5" key="1">
    <citation type="journal article" date="2019" name="Int. J. Syst. Evol. Microbiol.">
        <title>The Global Catalogue of Microorganisms (GCM) 10K type strain sequencing project: providing services to taxonomists for standard genome sequencing and annotation.</title>
        <authorList>
            <consortium name="The Broad Institute Genomics Platform"/>
            <consortium name="The Broad Institute Genome Sequencing Center for Infectious Disease"/>
            <person name="Wu L."/>
            <person name="Ma J."/>
        </authorList>
    </citation>
    <scope>NUCLEOTIDE SEQUENCE [LARGE SCALE GENOMIC DNA]</scope>
    <source>
        <strain evidence="5">KCTC 3913</strain>
    </source>
</reference>
<gene>
    <name evidence="4" type="ORF">ACFSUL_08155</name>
</gene>
<dbReference type="PROSITE" id="PS50206">
    <property type="entry name" value="RHODANESE_3"/>
    <property type="match status" value="2"/>
</dbReference>
<keyword evidence="5" id="KW-1185">Reference proteome</keyword>
<dbReference type="SMART" id="SM00450">
    <property type="entry name" value="RHOD"/>
    <property type="match status" value="2"/>
</dbReference>
<dbReference type="PANTHER" id="PTHR11364:SF27">
    <property type="entry name" value="SULFURTRANSFERASE"/>
    <property type="match status" value="1"/>
</dbReference>
<evidence type="ECO:0000313" key="4">
    <source>
        <dbReference type="EMBL" id="MFD2680730.1"/>
    </source>
</evidence>
<dbReference type="SUPFAM" id="SSF52821">
    <property type="entry name" value="Rhodanese/Cell cycle control phosphatase"/>
    <property type="match status" value="2"/>
</dbReference>
<dbReference type="EMBL" id="JBHUMF010000017">
    <property type="protein sequence ID" value="MFD2680730.1"/>
    <property type="molecule type" value="Genomic_DNA"/>
</dbReference>
<accession>A0ABW5RQN4</accession>
<dbReference type="GO" id="GO:0016740">
    <property type="term" value="F:transferase activity"/>
    <property type="evidence" value="ECO:0007669"/>
    <property type="project" value="UniProtKB-KW"/>
</dbReference>
<name>A0ABW5RQN4_9BACI</name>
<keyword evidence="2" id="KW-0677">Repeat</keyword>
<evidence type="ECO:0000259" key="3">
    <source>
        <dbReference type="PROSITE" id="PS50206"/>
    </source>
</evidence>
<evidence type="ECO:0000256" key="1">
    <source>
        <dbReference type="ARBA" id="ARBA00022679"/>
    </source>
</evidence>
<keyword evidence="1 4" id="KW-0808">Transferase</keyword>
<dbReference type="PANTHER" id="PTHR11364">
    <property type="entry name" value="THIOSULFATE SULFERTANSFERASE"/>
    <property type="match status" value="1"/>
</dbReference>